<name>A0A9E7STT1_9CAUD</name>
<evidence type="ECO:0000313" key="1">
    <source>
        <dbReference type="EMBL" id="UTC28687.1"/>
    </source>
</evidence>
<keyword evidence="2" id="KW-1185">Reference proteome</keyword>
<dbReference type="EMBL" id="ON529851">
    <property type="protein sequence ID" value="UTC28687.1"/>
    <property type="molecule type" value="Genomic_DNA"/>
</dbReference>
<proteinExistence type="predicted"/>
<reference evidence="1" key="1">
    <citation type="submission" date="2022-04" db="EMBL/GenBank/DDBJ databases">
        <authorList>
            <person name="Friedrich I."/>
            <person name="Schneider D."/>
            <person name="Poehlein A."/>
            <person name="Hertel R."/>
            <person name="Daniel R."/>
        </authorList>
    </citation>
    <scope>NUCLEOTIDE SEQUENCE</scope>
</reference>
<protein>
    <submittedName>
        <fullName evidence="1">Uncharacterized protein</fullName>
    </submittedName>
</protein>
<evidence type="ECO:0000313" key="2">
    <source>
        <dbReference type="Proteomes" id="UP001056634"/>
    </source>
</evidence>
<gene>
    <name evidence="1" type="ORF">MARCHEWKA_01740</name>
</gene>
<dbReference type="Proteomes" id="UP001056634">
    <property type="component" value="Segment"/>
</dbReference>
<accession>A0A9E7STT1</accession>
<organism evidence="1 2">
    <name type="scientific">Brevundimonas phage vB_BpoS-Marchewka</name>
    <dbReference type="NCBI Taxonomy" id="2948604"/>
    <lineage>
        <taxon>Viruses</taxon>
        <taxon>Duplodnaviria</taxon>
        <taxon>Heunggongvirae</taxon>
        <taxon>Uroviricota</taxon>
        <taxon>Caudoviricetes</taxon>
        <taxon>Jeanschmidtviridae</taxon>
        <taxon>Marchewkavirus</taxon>
        <taxon>Marchewkavirus marchewka</taxon>
    </lineage>
</organism>
<sequence>MSRLKTPCSTPGSHYTIATHDRGFTVSVEMPDGVDLSSLRQDDLTAFHETIHRYAEDLAWQMIKQSQVRRGDFALGPHLRDDPPFATQTNDDSNAMEIIRRSAARLAAQDPTLVDDATEQLRLARDRNVKLDAALIDLRARYDRLLADYKGQRASFYDRTTRQGVEAELEDLMRPVPRASA</sequence>